<name>A0A8B7Y442_ACAPL</name>
<evidence type="ECO:0000256" key="8">
    <source>
        <dbReference type="SAM" id="MobiDB-lite"/>
    </source>
</evidence>
<gene>
    <name evidence="11" type="primary">LOC110977458</name>
</gene>
<feature type="domain" description="Calponin-homology (CH)" evidence="9">
    <location>
        <begin position="4"/>
        <end position="120"/>
    </location>
</feature>
<dbReference type="Pfam" id="PF19047">
    <property type="entry name" value="HOOK_N"/>
    <property type="match status" value="1"/>
</dbReference>
<dbReference type="PANTHER" id="PTHR18947:SF39">
    <property type="entry name" value="PROTEIN HOOK"/>
    <property type="match status" value="1"/>
</dbReference>
<evidence type="ECO:0000313" key="11">
    <source>
        <dbReference type="RefSeq" id="XP_022087312.1"/>
    </source>
</evidence>
<dbReference type="OrthoDB" id="49395at2759"/>
<evidence type="ECO:0000256" key="3">
    <source>
        <dbReference type="ARBA" id="ARBA00022490"/>
    </source>
</evidence>
<dbReference type="GO" id="GO:0031122">
    <property type="term" value="P:cytoplasmic microtubule organization"/>
    <property type="evidence" value="ECO:0007669"/>
    <property type="project" value="InterPro"/>
</dbReference>
<evidence type="ECO:0000313" key="10">
    <source>
        <dbReference type="Proteomes" id="UP000694845"/>
    </source>
</evidence>
<dbReference type="CDD" id="cd22222">
    <property type="entry name" value="HkD_Hook"/>
    <property type="match status" value="1"/>
</dbReference>
<dbReference type="GO" id="GO:0008017">
    <property type="term" value="F:microtubule binding"/>
    <property type="evidence" value="ECO:0007669"/>
    <property type="project" value="InterPro"/>
</dbReference>
<feature type="compositionally biased region" description="Polar residues" evidence="8">
    <location>
        <begin position="702"/>
        <end position="711"/>
    </location>
</feature>
<reference evidence="11" key="1">
    <citation type="submission" date="2025-08" db="UniProtKB">
        <authorList>
            <consortium name="RefSeq"/>
        </authorList>
    </citation>
    <scope>IDENTIFICATION</scope>
</reference>
<evidence type="ECO:0000256" key="6">
    <source>
        <dbReference type="ARBA" id="ARBA00023212"/>
    </source>
</evidence>
<dbReference type="GO" id="GO:0005813">
    <property type="term" value="C:centrosome"/>
    <property type="evidence" value="ECO:0007669"/>
    <property type="project" value="TreeGrafter"/>
</dbReference>
<keyword evidence="10" id="KW-1185">Reference proteome</keyword>
<evidence type="ECO:0000256" key="4">
    <source>
        <dbReference type="ARBA" id="ARBA00022701"/>
    </source>
</evidence>
<dbReference type="FunFam" id="1.10.418.10:FF:000024">
    <property type="entry name" value="Hook homolog 3 (Drosophila)"/>
    <property type="match status" value="1"/>
</dbReference>
<evidence type="ECO:0000259" key="9">
    <source>
        <dbReference type="PROSITE" id="PS50021"/>
    </source>
</evidence>
<feature type="coiled-coil region" evidence="7">
    <location>
        <begin position="493"/>
        <end position="666"/>
    </location>
</feature>
<feature type="compositionally biased region" description="Low complexity" evidence="8">
    <location>
        <begin position="712"/>
        <end position="724"/>
    </location>
</feature>
<keyword evidence="3" id="KW-0963">Cytoplasm</keyword>
<evidence type="ECO:0000256" key="1">
    <source>
        <dbReference type="ARBA" id="ARBA00004245"/>
    </source>
</evidence>
<dbReference type="KEGG" id="aplc:110977458"/>
<dbReference type="InterPro" id="IPR008636">
    <property type="entry name" value="Hook_C"/>
</dbReference>
<dbReference type="Pfam" id="PF05622">
    <property type="entry name" value="HOOK"/>
    <property type="match status" value="1"/>
</dbReference>
<dbReference type="GO" id="GO:0051959">
    <property type="term" value="F:dynein light intermediate chain binding"/>
    <property type="evidence" value="ECO:0007669"/>
    <property type="project" value="TreeGrafter"/>
</dbReference>
<dbReference type="PROSITE" id="PS50021">
    <property type="entry name" value="CH"/>
    <property type="match status" value="1"/>
</dbReference>
<sequence>MTSHELCESLLTWVQTFNLDCSPESVAELTDGVALSQILRQIAPTFFNTGWYSRIKKEVGDNWRIRVSNLKKVLEGILDFYNDVLGQQICDFKLPDVTKIAERRDLDELGRLLQLVLGCAVNCEHKEEYINVIMGMEESVQHAVMNAIQELMSKEIPSNEPPPEAYAEIERQLKRTMDDLQHALMDKEEVMQRCHELDLQVASLTEERNTLHGENEQLHERLDQGDSVDDPSKKVAMPTEPKSTPAGRRHQHLQQTVEELQEENFRLENLRDDMQIRMDMLEREVVEISQKNEKLTSLAEEARALKDEMDELRHTSDKVAKYESTIETYKKKLEDLSDLKRQVKLLEDKNTMYMENSMELEEELKKASALKSQLENYKRQVHELHAKVSEETRRADRADFELQRHSEKVLQCQAEIERLRMERDSLRETNEELTCNQLAGNVNMGMSPGSPGSPLSASFADMMPSEIREKIIRLQHENKMLKLKQGETTDEKTQLLQSLLDDADARKNELESENRIANQRILSLEAEVEELKLQQREEGVSSSVVGESAQKKSNEFNQDLRLKLSEHKEKLRETDTELQRNRSYIDELEPKYTASTERASNLQEMLKKKEEDMRAMEERYKKYLEKAKSVIRTLDPKQSPASSNEIQLLKAQLHEKQKIIEHLEHEREKSKVMRDSEEKLIVSAWYNMGMHMHRKAAEDRLANSSTGQSFLARQRQASNRRSQAIISGHSSNATR</sequence>
<keyword evidence="4" id="KW-0493">Microtubule</keyword>
<feature type="region of interest" description="Disordered" evidence="8">
    <location>
        <begin position="698"/>
        <end position="735"/>
    </location>
</feature>
<dbReference type="Gene3D" id="1.10.418.10">
    <property type="entry name" value="Calponin-like domain"/>
    <property type="match status" value="1"/>
</dbReference>
<dbReference type="GeneID" id="110977458"/>
<keyword evidence="6" id="KW-0206">Cytoskeleton</keyword>
<dbReference type="InterPro" id="IPR043936">
    <property type="entry name" value="HOOK_N"/>
</dbReference>
<dbReference type="InterPro" id="IPR001715">
    <property type="entry name" value="CH_dom"/>
</dbReference>
<dbReference type="Proteomes" id="UP000694845">
    <property type="component" value="Unplaced"/>
</dbReference>
<dbReference type="GO" id="GO:0005737">
    <property type="term" value="C:cytoplasm"/>
    <property type="evidence" value="ECO:0007669"/>
    <property type="project" value="TreeGrafter"/>
</dbReference>
<comment type="similarity">
    <text evidence="2">Belongs to the hook family.</text>
</comment>
<dbReference type="AlphaFoldDB" id="A0A8B7Y442"/>
<dbReference type="GO" id="GO:0030705">
    <property type="term" value="P:cytoskeleton-dependent intracellular transport"/>
    <property type="evidence" value="ECO:0007669"/>
    <property type="project" value="InterPro"/>
</dbReference>
<comment type="subcellular location">
    <subcellularLocation>
        <location evidence="1">Cytoplasm</location>
        <location evidence="1">Cytoskeleton</location>
    </subcellularLocation>
</comment>
<protein>
    <submittedName>
        <fullName evidence="11">Protein Hook homolog 3-like isoform X1</fullName>
    </submittedName>
</protein>
<accession>A0A8B7Y442</accession>
<feature type="coiled-coil region" evidence="7">
    <location>
        <begin position="250"/>
        <end position="436"/>
    </location>
</feature>
<evidence type="ECO:0000256" key="2">
    <source>
        <dbReference type="ARBA" id="ARBA00006946"/>
    </source>
</evidence>
<dbReference type="GO" id="GO:0005874">
    <property type="term" value="C:microtubule"/>
    <property type="evidence" value="ECO:0007669"/>
    <property type="project" value="UniProtKB-KW"/>
</dbReference>
<feature type="compositionally biased region" description="Basic and acidic residues" evidence="8">
    <location>
        <begin position="213"/>
        <end position="224"/>
    </location>
</feature>
<feature type="region of interest" description="Disordered" evidence="8">
    <location>
        <begin position="213"/>
        <end position="249"/>
    </location>
</feature>
<keyword evidence="5 7" id="KW-0175">Coiled coil</keyword>
<dbReference type="RefSeq" id="XP_022087312.1">
    <property type="nucleotide sequence ID" value="XM_022231620.1"/>
</dbReference>
<dbReference type="SUPFAM" id="SSF116907">
    <property type="entry name" value="Hook domain"/>
    <property type="match status" value="1"/>
</dbReference>
<organism evidence="10 11">
    <name type="scientific">Acanthaster planci</name>
    <name type="common">Crown-of-thorns starfish</name>
    <dbReference type="NCBI Taxonomy" id="133434"/>
    <lineage>
        <taxon>Eukaryota</taxon>
        <taxon>Metazoa</taxon>
        <taxon>Echinodermata</taxon>
        <taxon>Eleutherozoa</taxon>
        <taxon>Asterozoa</taxon>
        <taxon>Asteroidea</taxon>
        <taxon>Valvatacea</taxon>
        <taxon>Valvatida</taxon>
        <taxon>Acanthasteridae</taxon>
        <taxon>Acanthaster</taxon>
    </lineage>
</organism>
<evidence type="ECO:0000256" key="5">
    <source>
        <dbReference type="ARBA" id="ARBA00023054"/>
    </source>
</evidence>
<dbReference type="PANTHER" id="PTHR18947">
    <property type="entry name" value="HOOK PROTEINS"/>
    <property type="match status" value="1"/>
</dbReference>
<evidence type="ECO:0000256" key="7">
    <source>
        <dbReference type="SAM" id="Coils"/>
    </source>
</evidence>
<dbReference type="InterPro" id="IPR036872">
    <property type="entry name" value="CH_dom_sf"/>
</dbReference>
<proteinExistence type="inferred from homology"/>